<organism evidence="2 3">
    <name type="scientific">Phytophthora nicotianae P1569</name>
    <dbReference type="NCBI Taxonomy" id="1317065"/>
    <lineage>
        <taxon>Eukaryota</taxon>
        <taxon>Sar</taxon>
        <taxon>Stramenopiles</taxon>
        <taxon>Oomycota</taxon>
        <taxon>Peronosporomycetes</taxon>
        <taxon>Peronosporales</taxon>
        <taxon>Peronosporaceae</taxon>
        <taxon>Phytophthora</taxon>
    </lineage>
</organism>
<proteinExistence type="predicted"/>
<accession>V9EE99</accession>
<name>V9EE99_PHYNI</name>
<feature type="compositionally biased region" description="Polar residues" evidence="1">
    <location>
        <begin position="35"/>
        <end position="48"/>
    </location>
</feature>
<keyword evidence="3" id="KW-1185">Reference proteome</keyword>
<evidence type="ECO:0000313" key="2">
    <source>
        <dbReference type="EMBL" id="ETI37306.1"/>
    </source>
</evidence>
<gene>
    <name evidence="2" type="ORF">F443_16701</name>
</gene>
<dbReference type="HOGENOM" id="CLU_2101756_0_0_1"/>
<feature type="compositionally biased region" description="Acidic residues" evidence="1">
    <location>
        <begin position="73"/>
        <end position="83"/>
    </location>
</feature>
<reference evidence="2 3" key="1">
    <citation type="submission" date="2013-11" db="EMBL/GenBank/DDBJ databases">
        <title>The Genome Sequence of Phytophthora parasitica P1569.</title>
        <authorList>
            <consortium name="The Broad Institute Genomics Platform"/>
            <person name="Russ C."/>
            <person name="Tyler B."/>
            <person name="Panabieres F."/>
            <person name="Shan W."/>
            <person name="Tripathy S."/>
            <person name="Grunwald N."/>
            <person name="Machado M."/>
            <person name="Johnson C.S."/>
            <person name="Arredondo F."/>
            <person name="Hong C."/>
            <person name="Coffey M."/>
            <person name="Young S.K."/>
            <person name="Zeng Q."/>
            <person name="Gargeya S."/>
            <person name="Fitzgerald M."/>
            <person name="Abouelleil A."/>
            <person name="Alvarado L."/>
            <person name="Chapman S.B."/>
            <person name="Gainer-Dewar J."/>
            <person name="Goldberg J."/>
            <person name="Griggs A."/>
            <person name="Gujja S."/>
            <person name="Hansen M."/>
            <person name="Howarth C."/>
            <person name="Imamovic A."/>
            <person name="Ireland A."/>
            <person name="Larimer J."/>
            <person name="McCowan C."/>
            <person name="Murphy C."/>
            <person name="Pearson M."/>
            <person name="Poon T.W."/>
            <person name="Priest M."/>
            <person name="Roberts A."/>
            <person name="Saif S."/>
            <person name="Shea T."/>
            <person name="Sykes S."/>
            <person name="Wortman J."/>
            <person name="Nusbaum C."/>
            <person name="Birren B."/>
        </authorList>
    </citation>
    <scope>NUCLEOTIDE SEQUENCE [LARGE SCALE GENOMIC DNA]</scope>
    <source>
        <strain evidence="2 3">P1569</strain>
    </source>
</reference>
<dbReference type="Proteomes" id="UP000018721">
    <property type="component" value="Unassembled WGS sequence"/>
</dbReference>
<sequence>MMLTLTRIKLTRIVQMLQPPTRPEYSTPAMPARGSSLQLDPNLSTSTDDPYLGSDYEMVSEVGDVLDENSSPSDEDHDQEDEASPSKLAAVATALELEGCVGGKTVILTWTDYSPD</sequence>
<evidence type="ECO:0000256" key="1">
    <source>
        <dbReference type="SAM" id="MobiDB-lite"/>
    </source>
</evidence>
<comment type="caution">
    <text evidence="2">The sequence shown here is derived from an EMBL/GenBank/DDBJ whole genome shotgun (WGS) entry which is preliminary data.</text>
</comment>
<feature type="region of interest" description="Disordered" evidence="1">
    <location>
        <begin position="19"/>
        <end position="87"/>
    </location>
</feature>
<evidence type="ECO:0000313" key="3">
    <source>
        <dbReference type="Proteomes" id="UP000018721"/>
    </source>
</evidence>
<dbReference type="EMBL" id="ANIZ01002933">
    <property type="protein sequence ID" value="ETI37306.1"/>
    <property type="molecule type" value="Genomic_DNA"/>
</dbReference>
<dbReference type="AlphaFoldDB" id="V9EE99"/>
<protein>
    <submittedName>
        <fullName evidence="2">Uncharacterized protein</fullName>
    </submittedName>
</protein>